<dbReference type="InterPro" id="IPR003594">
    <property type="entry name" value="HATPase_dom"/>
</dbReference>
<evidence type="ECO:0000256" key="10">
    <source>
        <dbReference type="ARBA" id="ARBA00023136"/>
    </source>
</evidence>
<feature type="domain" description="Histidine kinase" evidence="13">
    <location>
        <begin position="382"/>
        <end position="602"/>
    </location>
</feature>
<evidence type="ECO:0000313" key="18">
    <source>
        <dbReference type="Proteomes" id="UP001269061"/>
    </source>
</evidence>
<dbReference type="GO" id="GO:0004673">
    <property type="term" value="F:protein histidine kinase activity"/>
    <property type="evidence" value="ECO:0007669"/>
    <property type="project" value="UniProtKB-EC"/>
</dbReference>
<evidence type="ECO:0000256" key="3">
    <source>
        <dbReference type="ARBA" id="ARBA00012438"/>
    </source>
</evidence>
<dbReference type="SMART" id="SM00388">
    <property type="entry name" value="HisKA"/>
    <property type="match status" value="1"/>
</dbReference>
<evidence type="ECO:0000259" key="13">
    <source>
        <dbReference type="PROSITE" id="PS50109"/>
    </source>
</evidence>
<dbReference type="PROSITE" id="PS50112">
    <property type="entry name" value="PAS"/>
    <property type="match status" value="1"/>
</dbReference>
<dbReference type="SUPFAM" id="SSF47384">
    <property type="entry name" value="Homodimeric domain of signal transducing histidine kinase"/>
    <property type="match status" value="1"/>
</dbReference>
<dbReference type="CDD" id="cd06225">
    <property type="entry name" value="HAMP"/>
    <property type="match status" value="1"/>
</dbReference>
<dbReference type="PANTHER" id="PTHR45453">
    <property type="entry name" value="PHOSPHATE REGULON SENSOR PROTEIN PHOR"/>
    <property type="match status" value="1"/>
</dbReference>
<dbReference type="PRINTS" id="PR00344">
    <property type="entry name" value="BCTRLSENSOR"/>
</dbReference>
<dbReference type="InterPro" id="IPR036097">
    <property type="entry name" value="HisK_dim/P_sf"/>
</dbReference>
<dbReference type="Gene3D" id="3.30.565.10">
    <property type="entry name" value="Histidine kinase-like ATPase, C-terminal domain"/>
    <property type="match status" value="1"/>
</dbReference>
<evidence type="ECO:0000259" key="16">
    <source>
        <dbReference type="PROSITE" id="PS50885"/>
    </source>
</evidence>
<dbReference type="Gene3D" id="1.10.8.500">
    <property type="entry name" value="HAMP domain in histidine kinase"/>
    <property type="match status" value="1"/>
</dbReference>
<dbReference type="SMART" id="SM00387">
    <property type="entry name" value="HATPase_c"/>
    <property type="match status" value="1"/>
</dbReference>
<dbReference type="PROSITE" id="PS50113">
    <property type="entry name" value="PAC"/>
    <property type="match status" value="1"/>
</dbReference>
<evidence type="ECO:0000256" key="6">
    <source>
        <dbReference type="ARBA" id="ARBA00022692"/>
    </source>
</evidence>
<dbReference type="NCBIfam" id="NF033092">
    <property type="entry name" value="HK_WalK"/>
    <property type="match status" value="1"/>
</dbReference>
<feature type="domain" description="PAS" evidence="14">
    <location>
        <begin position="257"/>
        <end position="321"/>
    </location>
</feature>
<dbReference type="PROSITE" id="PS50109">
    <property type="entry name" value="HIS_KIN"/>
    <property type="match status" value="1"/>
</dbReference>
<dbReference type="InterPro" id="IPR035965">
    <property type="entry name" value="PAS-like_dom_sf"/>
</dbReference>
<keyword evidence="7 17" id="KW-0418">Kinase</keyword>
<keyword evidence="8 12" id="KW-1133">Transmembrane helix</keyword>
<dbReference type="CDD" id="cd00130">
    <property type="entry name" value="PAS"/>
    <property type="match status" value="1"/>
</dbReference>
<dbReference type="InterPro" id="IPR036890">
    <property type="entry name" value="HATPase_C_sf"/>
</dbReference>
<dbReference type="InterPro" id="IPR004358">
    <property type="entry name" value="Sig_transdc_His_kin-like_C"/>
</dbReference>
<proteinExistence type="predicted"/>
<dbReference type="Pfam" id="PF00672">
    <property type="entry name" value="HAMP"/>
    <property type="match status" value="1"/>
</dbReference>
<dbReference type="CDD" id="cd00082">
    <property type="entry name" value="HisKA"/>
    <property type="match status" value="1"/>
</dbReference>
<dbReference type="Proteomes" id="UP001269061">
    <property type="component" value="Unassembled WGS sequence"/>
</dbReference>
<evidence type="ECO:0000256" key="8">
    <source>
        <dbReference type="ARBA" id="ARBA00022989"/>
    </source>
</evidence>
<dbReference type="Pfam" id="PF23846">
    <property type="entry name" value="Cache_WalK"/>
    <property type="match status" value="1"/>
</dbReference>
<dbReference type="PANTHER" id="PTHR45453:SF1">
    <property type="entry name" value="PHOSPHATE REGULON SENSOR PROTEIN PHOR"/>
    <property type="match status" value="1"/>
</dbReference>
<dbReference type="EC" id="2.7.13.3" evidence="3"/>
<evidence type="ECO:0000313" key="17">
    <source>
        <dbReference type="EMBL" id="MDT2770574.1"/>
    </source>
</evidence>
<gene>
    <name evidence="17" type="primary">walK</name>
    <name evidence="17" type="ORF">P7H46_06910</name>
</gene>
<dbReference type="CDD" id="cd00075">
    <property type="entry name" value="HATPase"/>
    <property type="match status" value="1"/>
</dbReference>
<feature type="transmembrane region" description="Helical" evidence="12">
    <location>
        <begin position="177"/>
        <end position="199"/>
    </location>
</feature>
<dbReference type="Gene3D" id="1.10.287.130">
    <property type="match status" value="1"/>
</dbReference>
<dbReference type="PROSITE" id="PS50885">
    <property type="entry name" value="HAMP"/>
    <property type="match status" value="1"/>
</dbReference>
<keyword evidence="6 12" id="KW-0812">Transmembrane</keyword>
<dbReference type="InterPro" id="IPR003661">
    <property type="entry name" value="HisK_dim/P_dom"/>
</dbReference>
<dbReference type="SUPFAM" id="SSF158472">
    <property type="entry name" value="HAMP domain-like"/>
    <property type="match status" value="1"/>
</dbReference>
<dbReference type="InterPro" id="IPR050351">
    <property type="entry name" value="BphY/WalK/GraS-like"/>
</dbReference>
<feature type="domain" description="PAC" evidence="15">
    <location>
        <begin position="322"/>
        <end position="378"/>
    </location>
</feature>
<dbReference type="InterPro" id="IPR000700">
    <property type="entry name" value="PAS-assoc_C"/>
</dbReference>
<dbReference type="InterPro" id="IPR049814">
    <property type="entry name" value="Resp_reg_WalK"/>
</dbReference>
<name>A0ABU3FKM8_9ENTE</name>
<accession>A0ABU3FKM8</accession>
<dbReference type="InterPro" id="IPR057640">
    <property type="entry name" value="Cache_WalK"/>
</dbReference>
<evidence type="ECO:0000259" key="15">
    <source>
        <dbReference type="PROSITE" id="PS50113"/>
    </source>
</evidence>
<keyword evidence="9" id="KW-0902">Two-component regulatory system</keyword>
<keyword evidence="10 12" id="KW-0472">Membrane</keyword>
<dbReference type="Pfam" id="PF02518">
    <property type="entry name" value="HATPase_c"/>
    <property type="match status" value="1"/>
</dbReference>
<evidence type="ECO:0000256" key="7">
    <source>
        <dbReference type="ARBA" id="ARBA00022777"/>
    </source>
</evidence>
<keyword evidence="11" id="KW-0175">Coiled coil</keyword>
<dbReference type="SUPFAM" id="SSF55785">
    <property type="entry name" value="PYP-like sensor domain (PAS domain)"/>
    <property type="match status" value="1"/>
</dbReference>
<keyword evidence="5 17" id="KW-0808">Transferase</keyword>
<evidence type="ECO:0000256" key="2">
    <source>
        <dbReference type="ARBA" id="ARBA00004370"/>
    </source>
</evidence>
<sequence length="609" mass="69051">MEKKVRFYRSVNFKIAFSFILILLISIEIIGAYFIRGLEKSTIASFTKDMNQRVSLLSTTLGATMAEDSENEAEQLQRILENNTAADITEMWVVDDRGIVVATNDVGQKDSIVGKKNEYNDIDDFSTKQYVTLDDNNKRVYINVQPIQSPTGDSAVLGALYVKSDIEQKYTEIGNTALIFFSASLIAGLISIVVALLVARSITKPIKEMQKQAIRIAQGDYSEKVDVQGHDELSQLAETFNKLSDRVEDAQDTMEAERNRLDSVLTHMTDGVIATDRRGKVITINEMALSLLDTTSEQAIGQSILTLLDLDEEYTLRKLLETPEEILLERSKSDSAEDQLTLRSDFAMIRRESGFISGLVVVIHDVTEQEKTAEERRQFVSNVSHELRTPLTSVRSYLEALEEGAWQDKNIAPEFIHVTLGETDRMIRMINDLLNLSRMDSGVQQMELELVNFNELVGYALDRFDMMVNSEKKNYRIVREFTERDLWVEIDTDKIMQVIDNIMNNAIKYSPDGGKIEVHLIETHNNVVLSISDEGLGIPKKDLEKVFERFYRVDKARARKQGGTGLGLAISKEVMKAHQGQIWVESVEGKGSTFYISLPYEPYEEDIWE</sequence>
<evidence type="ECO:0000259" key="14">
    <source>
        <dbReference type="PROSITE" id="PS50112"/>
    </source>
</evidence>
<dbReference type="NCBIfam" id="TIGR00229">
    <property type="entry name" value="sensory_box"/>
    <property type="match status" value="1"/>
</dbReference>
<dbReference type="RefSeq" id="WP_311815616.1">
    <property type="nucleotide sequence ID" value="NZ_JARQAV010000001.1"/>
</dbReference>
<evidence type="ECO:0000256" key="1">
    <source>
        <dbReference type="ARBA" id="ARBA00000085"/>
    </source>
</evidence>
<evidence type="ECO:0000256" key="11">
    <source>
        <dbReference type="SAM" id="Coils"/>
    </source>
</evidence>
<dbReference type="EMBL" id="JARQAZ010000005">
    <property type="protein sequence ID" value="MDT2770574.1"/>
    <property type="molecule type" value="Genomic_DNA"/>
</dbReference>
<dbReference type="SMART" id="SM00091">
    <property type="entry name" value="PAS"/>
    <property type="match status" value="1"/>
</dbReference>
<comment type="caution">
    <text evidence="17">The sequence shown here is derived from an EMBL/GenBank/DDBJ whole genome shotgun (WGS) entry which is preliminary data.</text>
</comment>
<keyword evidence="18" id="KW-1185">Reference proteome</keyword>
<evidence type="ECO:0000256" key="4">
    <source>
        <dbReference type="ARBA" id="ARBA00022553"/>
    </source>
</evidence>
<evidence type="ECO:0000256" key="12">
    <source>
        <dbReference type="SAM" id="Phobius"/>
    </source>
</evidence>
<feature type="domain" description="HAMP" evidence="16">
    <location>
        <begin position="200"/>
        <end position="252"/>
    </location>
</feature>
<dbReference type="InterPro" id="IPR000014">
    <property type="entry name" value="PAS"/>
</dbReference>
<dbReference type="Pfam" id="PF13426">
    <property type="entry name" value="PAS_9"/>
    <property type="match status" value="1"/>
</dbReference>
<dbReference type="Pfam" id="PF00512">
    <property type="entry name" value="HisKA"/>
    <property type="match status" value="1"/>
</dbReference>
<organism evidence="17 18">
    <name type="scientific">Enterococcus pseudoavium</name>
    <dbReference type="NCBI Taxonomy" id="44007"/>
    <lineage>
        <taxon>Bacteria</taxon>
        <taxon>Bacillati</taxon>
        <taxon>Bacillota</taxon>
        <taxon>Bacilli</taxon>
        <taxon>Lactobacillales</taxon>
        <taxon>Enterococcaceae</taxon>
        <taxon>Enterococcus</taxon>
    </lineage>
</organism>
<comment type="subcellular location">
    <subcellularLocation>
        <location evidence="2">Membrane</location>
    </subcellularLocation>
</comment>
<keyword evidence="4" id="KW-0597">Phosphoprotein</keyword>
<dbReference type="Gene3D" id="3.30.450.20">
    <property type="entry name" value="PAS domain"/>
    <property type="match status" value="2"/>
</dbReference>
<comment type="catalytic activity">
    <reaction evidence="1">
        <text>ATP + protein L-histidine = ADP + protein N-phospho-L-histidine.</text>
        <dbReference type="EC" id="2.7.13.3"/>
    </reaction>
</comment>
<feature type="transmembrane region" description="Helical" evidence="12">
    <location>
        <begin position="12"/>
        <end position="35"/>
    </location>
</feature>
<protein>
    <recommendedName>
        <fullName evidence="3">histidine kinase</fullName>
        <ecNumber evidence="3">2.7.13.3</ecNumber>
    </recommendedName>
</protein>
<feature type="coiled-coil region" evidence="11">
    <location>
        <begin position="233"/>
        <end position="260"/>
    </location>
</feature>
<dbReference type="InterPro" id="IPR005467">
    <property type="entry name" value="His_kinase_dom"/>
</dbReference>
<reference evidence="17 18" key="1">
    <citation type="submission" date="2023-03" db="EMBL/GenBank/DDBJ databases">
        <authorList>
            <person name="Shen W."/>
            <person name="Cai J."/>
        </authorList>
    </citation>
    <scope>NUCLEOTIDE SEQUENCE [LARGE SCALE GENOMIC DNA]</scope>
    <source>
        <strain evidence="17 18">Y59</strain>
    </source>
</reference>
<dbReference type="SMART" id="SM00304">
    <property type="entry name" value="HAMP"/>
    <property type="match status" value="1"/>
</dbReference>
<dbReference type="InterPro" id="IPR003660">
    <property type="entry name" value="HAMP_dom"/>
</dbReference>
<evidence type="ECO:0000256" key="9">
    <source>
        <dbReference type="ARBA" id="ARBA00023012"/>
    </source>
</evidence>
<evidence type="ECO:0000256" key="5">
    <source>
        <dbReference type="ARBA" id="ARBA00022679"/>
    </source>
</evidence>
<dbReference type="SUPFAM" id="SSF55874">
    <property type="entry name" value="ATPase domain of HSP90 chaperone/DNA topoisomerase II/histidine kinase"/>
    <property type="match status" value="1"/>
</dbReference>